<accession>A0A842IAD7</accession>
<dbReference type="CDD" id="cd03089">
    <property type="entry name" value="PMM_PGM"/>
    <property type="match status" value="1"/>
</dbReference>
<evidence type="ECO:0000256" key="6">
    <source>
        <dbReference type="ARBA" id="ARBA00023235"/>
    </source>
</evidence>
<dbReference type="PANTHER" id="PTHR43771">
    <property type="entry name" value="PHOSPHOMANNOMUTASE"/>
    <property type="match status" value="1"/>
</dbReference>
<dbReference type="InterPro" id="IPR016055">
    <property type="entry name" value="A-D-PHexomutase_a/b/a-I/II/III"/>
</dbReference>
<dbReference type="GO" id="GO:0000287">
    <property type="term" value="F:magnesium ion binding"/>
    <property type="evidence" value="ECO:0007669"/>
    <property type="project" value="InterPro"/>
</dbReference>
<feature type="domain" description="Alpha-D-phosphohexomutase alpha/beta/alpha" evidence="11">
    <location>
        <begin position="277"/>
        <end position="381"/>
    </location>
</feature>
<dbReference type="PROSITE" id="PS00710">
    <property type="entry name" value="PGM_PMM"/>
    <property type="match status" value="1"/>
</dbReference>
<dbReference type="InterPro" id="IPR005845">
    <property type="entry name" value="A-D-PHexomutase_a/b/a-II"/>
</dbReference>
<proteinExistence type="inferred from homology"/>
<evidence type="ECO:0000256" key="1">
    <source>
        <dbReference type="ARBA" id="ARBA00001946"/>
    </source>
</evidence>
<keyword evidence="13" id="KW-1185">Reference proteome</keyword>
<dbReference type="Pfam" id="PF02880">
    <property type="entry name" value="PGM_PMM_III"/>
    <property type="match status" value="1"/>
</dbReference>
<dbReference type="InterPro" id="IPR016066">
    <property type="entry name" value="A-D-PHexomutase_CS"/>
</dbReference>
<dbReference type="InterPro" id="IPR005844">
    <property type="entry name" value="A-D-PHexomutase_a/b/a-I"/>
</dbReference>
<comment type="caution">
    <text evidence="12">The sequence shown here is derived from an EMBL/GenBank/DDBJ whole genome shotgun (WGS) entry which is preliminary data.</text>
</comment>
<dbReference type="Gene3D" id="3.40.120.10">
    <property type="entry name" value="Alpha-D-Glucose-1,6-Bisphosphate, subunit A, domain 3"/>
    <property type="match status" value="3"/>
</dbReference>
<comment type="similarity">
    <text evidence="2 7">Belongs to the phosphohexose mutase family.</text>
</comment>
<dbReference type="Pfam" id="PF00408">
    <property type="entry name" value="PGM_PMM_IV"/>
    <property type="match status" value="1"/>
</dbReference>
<evidence type="ECO:0000259" key="11">
    <source>
        <dbReference type="Pfam" id="PF02880"/>
    </source>
</evidence>
<evidence type="ECO:0000256" key="7">
    <source>
        <dbReference type="RuleBase" id="RU004326"/>
    </source>
</evidence>
<dbReference type="PRINTS" id="PR00509">
    <property type="entry name" value="PGMPMM"/>
</dbReference>
<feature type="domain" description="Alpha-D-phosphohexomutase alpha/beta/alpha" evidence="10">
    <location>
        <begin position="170"/>
        <end position="272"/>
    </location>
</feature>
<keyword evidence="3" id="KW-0597">Phosphoprotein</keyword>
<evidence type="ECO:0000256" key="3">
    <source>
        <dbReference type="ARBA" id="ARBA00022553"/>
    </source>
</evidence>
<dbReference type="Gene3D" id="3.30.310.50">
    <property type="entry name" value="Alpha-D-phosphohexomutase, C-terminal domain"/>
    <property type="match status" value="1"/>
</dbReference>
<dbReference type="Pfam" id="PF02878">
    <property type="entry name" value="PGM_PMM_I"/>
    <property type="match status" value="1"/>
</dbReference>
<dbReference type="RefSeq" id="WP_185798187.1">
    <property type="nucleotide sequence ID" value="NZ_JACLQD010000004.1"/>
</dbReference>
<dbReference type="GO" id="GO:0016868">
    <property type="term" value="F:intramolecular phosphotransferase activity"/>
    <property type="evidence" value="ECO:0007669"/>
    <property type="project" value="InterPro"/>
</dbReference>
<organism evidence="12 13">
    <name type="scientific">Paragemmobacter straminiformis</name>
    <dbReference type="NCBI Taxonomy" id="2045119"/>
    <lineage>
        <taxon>Bacteria</taxon>
        <taxon>Pseudomonadati</taxon>
        <taxon>Pseudomonadota</taxon>
        <taxon>Alphaproteobacteria</taxon>
        <taxon>Rhodobacterales</taxon>
        <taxon>Paracoccaceae</taxon>
        <taxon>Paragemmobacter</taxon>
    </lineage>
</organism>
<evidence type="ECO:0000256" key="2">
    <source>
        <dbReference type="ARBA" id="ARBA00010231"/>
    </source>
</evidence>
<evidence type="ECO:0000259" key="10">
    <source>
        <dbReference type="Pfam" id="PF02879"/>
    </source>
</evidence>
<sequence length="472" mass="49214">MLTCFKAYDVRGRIGVDFDAGIACRIARAFVAETAEAGAAVAGAAVAGMGARRVVLARDSRASSAGIAMAVAEALAAVGVEVLDLGLAGTEEMYFATAETGAVGGICVTASHNPKDYNGMKLAGTGAAPLPKDVFAAIRARAEAAGDAPDGMAARASGGRVTDAAHLRRDYAARIAGMVDRASLRPLRVLFNCGNGAAGPTLDAVLDALGDVPLAALRMHHEPDGAFPNGVPNPLLPANRPVTARAVLAQGADLAVAFDGDFDRCFLFDETGAFVPGEYVVALLARVFLAREAGARIVHDPRVVLATRDTVRALGGEAVMARTGHGYMKQALRETGAVYGGEMSAHHYFRDFHACDSGMIPWLLVLEEIGRSGKSLSELVASYRAGFPSSGEINYSVSDPAAAIESVARHYAPLGGQEDHTDGLSLDFGDWRLNLRASNTESYLRLNVESRGRPDLVERAVAEIGALLAGVP</sequence>
<evidence type="ECO:0000313" key="13">
    <source>
        <dbReference type="Proteomes" id="UP000555411"/>
    </source>
</evidence>
<dbReference type="AlphaFoldDB" id="A0A842IAD7"/>
<dbReference type="InterPro" id="IPR005841">
    <property type="entry name" value="Alpha-D-phosphohexomutase_SF"/>
</dbReference>
<dbReference type="InterPro" id="IPR005843">
    <property type="entry name" value="A-D-PHexomutase_C"/>
</dbReference>
<dbReference type="GO" id="GO:0005975">
    <property type="term" value="P:carbohydrate metabolic process"/>
    <property type="evidence" value="ECO:0007669"/>
    <property type="project" value="InterPro"/>
</dbReference>
<evidence type="ECO:0000256" key="4">
    <source>
        <dbReference type="ARBA" id="ARBA00022723"/>
    </source>
</evidence>
<evidence type="ECO:0000259" key="9">
    <source>
        <dbReference type="Pfam" id="PF02878"/>
    </source>
</evidence>
<dbReference type="Proteomes" id="UP000555411">
    <property type="component" value="Unassembled WGS sequence"/>
</dbReference>
<dbReference type="SUPFAM" id="SSF53738">
    <property type="entry name" value="Phosphoglucomutase, first 3 domains"/>
    <property type="match status" value="3"/>
</dbReference>
<feature type="domain" description="Alpha-D-phosphohexomutase alpha/beta/alpha" evidence="9">
    <location>
        <begin position="5"/>
        <end position="144"/>
    </location>
</feature>
<dbReference type="EMBL" id="JACLQD010000004">
    <property type="protein sequence ID" value="MBC2836561.1"/>
    <property type="molecule type" value="Genomic_DNA"/>
</dbReference>
<dbReference type="InterPro" id="IPR036900">
    <property type="entry name" value="A-D-PHexomutase_C_sf"/>
</dbReference>
<dbReference type="PANTHER" id="PTHR43771:SF1">
    <property type="entry name" value="PHOSPHOMANNOMUTASE"/>
    <property type="match status" value="1"/>
</dbReference>
<comment type="cofactor">
    <cofactor evidence="1">
        <name>Mg(2+)</name>
        <dbReference type="ChEBI" id="CHEBI:18420"/>
    </cofactor>
</comment>
<keyword evidence="4 7" id="KW-0479">Metal-binding</keyword>
<dbReference type="SUPFAM" id="SSF55957">
    <property type="entry name" value="Phosphoglucomutase, C-terminal domain"/>
    <property type="match status" value="1"/>
</dbReference>
<evidence type="ECO:0000259" key="8">
    <source>
        <dbReference type="Pfam" id="PF00408"/>
    </source>
</evidence>
<evidence type="ECO:0000313" key="12">
    <source>
        <dbReference type="EMBL" id="MBC2836561.1"/>
    </source>
</evidence>
<keyword evidence="5 7" id="KW-0460">Magnesium</keyword>
<dbReference type="InterPro" id="IPR005846">
    <property type="entry name" value="A-D-PHexomutase_a/b/a-III"/>
</dbReference>
<gene>
    <name evidence="12" type="ORF">H7F16_13660</name>
</gene>
<dbReference type="Pfam" id="PF02879">
    <property type="entry name" value="PGM_PMM_II"/>
    <property type="match status" value="1"/>
</dbReference>
<reference evidence="12 13" key="1">
    <citation type="journal article" date="2017" name="Int. J. Syst. Evol. Microbiol.">
        <title>Gemmobacter straminiformis sp. nov., isolated from an artificial fountain.</title>
        <authorList>
            <person name="Kang J.Y."/>
            <person name="Kim M.J."/>
            <person name="Chun J."/>
            <person name="Son K.P."/>
            <person name="Jahng K.Y."/>
        </authorList>
    </citation>
    <scope>NUCLEOTIDE SEQUENCE [LARGE SCALE GENOMIC DNA]</scope>
    <source>
        <strain evidence="12 13">CAM-8</strain>
    </source>
</reference>
<name>A0A842IAD7_9RHOB</name>
<feature type="domain" description="Alpha-D-phosphohexomutase C-terminal" evidence="8">
    <location>
        <begin position="392"/>
        <end position="464"/>
    </location>
</feature>
<protein>
    <submittedName>
        <fullName evidence="12">Phosphomannomutase</fullName>
    </submittedName>
</protein>
<keyword evidence="6" id="KW-0413">Isomerase</keyword>
<evidence type="ECO:0000256" key="5">
    <source>
        <dbReference type="ARBA" id="ARBA00022842"/>
    </source>
</evidence>